<accession>J3A663</accession>
<keyword evidence="1" id="KW-1133">Transmembrane helix</keyword>
<comment type="caution">
    <text evidence="2">The sequence shown here is derived from an EMBL/GenBank/DDBJ whole genome shotgun (WGS) entry which is preliminary data.</text>
</comment>
<evidence type="ECO:0000256" key="1">
    <source>
        <dbReference type="SAM" id="Phobius"/>
    </source>
</evidence>
<dbReference type="AlphaFoldDB" id="J3A663"/>
<gene>
    <name evidence="2" type="ORF">HSB1_15810</name>
</gene>
<evidence type="ECO:0000313" key="3">
    <source>
        <dbReference type="Proteomes" id="UP000007813"/>
    </source>
</evidence>
<sequence length="41" mass="4585">MRVFGVRPLAMLATLRSFAQEAVSIVIAIITFPLRLLRSLL</sequence>
<keyword evidence="1" id="KW-0812">Transmembrane</keyword>
<keyword evidence="1" id="KW-0472">Membrane</keyword>
<name>J3A663_9EURY</name>
<feature type="transmembrane region" description="Helical" evidence="1">
    <location>
        <begin position="18"/>
        <end position="37"/>
    </location>
</feature>
<reference evidence="2 3" key="1">
    <citation type="journal article" date="2012" name="J. Bacteriol.">
        <title>Draft Genome Sequence of the Extremely Halophilic Archaeon Halogranum salarium B-1T.</title>
        <authorList>
            <person name="Kim K.K."/>
            <person name="Lee K.C."/>
            <person name="Lee J.S."/>
        </authorList>
    </citation>
    <scope>NUCLEOTIDE SEQUENCE [LARGE SCALE GENOMIC DNA]</scope>
    <source>
        <strain evidence="2 3">B-1</strain>
    </source>
</reference>
<proteinExistence type="predicted"/>
<dbReference type="Proteomes" id="UP000007813">
    <property type="component" value="Unassembled WGS sequence"/>
</dbReference>
<organism evidence="2 3">
    <name type="scientific">Halogranum salarium B-1</name>
    <dbReference type="NCBI Taxonomy" id="1210908"/>
    <lineage>
        <taxon>Archaea</taxon>
        <taxon>Methanobacteriati</taxon>
        <taxon>Methanobacteriota</taxon>
        <taxon>Stenosarchaea group</taxon>
        <taxon>Halobacteria</taxon>
        <taxon>Halobacteriales</taxon>
        <taxon>Haloferacaceae</taxon>
    </lineage>
</organism>
<dbReference type="EMBL" id="ALJD01000003">
    <property type="protein sequence ID" value="EJN60978.1"/>
    <property type="molecule type" value="Genomic_DNA"/>
</dbReference>
<evidence type="ECO:0000313" key="2">
    <source>
        <dbReference type="EMBL" id="EJN60978.1"/>
    </source>
</evidence>
<protein>
    <submittedName>
        <fullName evidence="2">Uncharacterized protein</fullName>
    </submittedName>
</protein>